<organism evidence="1 2">
    <name type="scientific">Cynoglossus semilaevis</name>
    <name type="common">Tongue sole</name>
    <dbReference type="NCBI Taxonomy" id="244447"/>
    <lineage>
        <taxon>Eukaryota</taxon>
        <taxon>Metazoa</taxon>
        <taxon>Chordata</taxon>
        <taxon>Craniata</taxon>
        <taxon>Vertebrata</taxon>
        <taxon>Euteleostomi</taxon>
        <taxon>Actinopterygii</taxon>
        <taxon>Neopterygii</taxon>
        <taxon>Teleostei</taxon>
        <taxon>Neoteleostei</taxon>
        <taxon>Acanthomorphata</taxon>
        <taxon>Carangaria</taxon>
        <taxon>Pleuronectiformes</taxon>
        <taxon>Pleuronectoidei</taxon>
        <taxon>Cynoglossidae</taxon>
        <taxon>Cynoglossinae</taxon>
        <taxon>Cynoglossus</taxon>
    </lineage>
</organism>
<reference evidence="1" key="3">
    <citation type="submission" date="2025-09" db="UniProtKB">
        <authorList>
            <consortium name="Ensembl"/>
        </authorList>
    </citation>
    <scope>IDENTIFICATION</scope>
</reference>
<dbReference type="Ensembl" id="ENSCSET00000006311.1">
    <property type="protein sequence ID" value="ENSCSEP00000006242.1"/>
    <property type="gene ID" value="ENSCSEG00000004026.1"/>
</dbReference>
<sequence length="88" mass="10213">MEVLQRSEETYWETDRLMSTTGQLPFINIDLSYNVGGRQYGKLLVHWMHVYVKVKLIMLVIERAQWPKQACQARQASVCLGYSECGES</sequence>
<keyword evidence="2" id="KW-1185">Reference proteome</keyword>
<dbReference type="AlphaFoldDB" id="A0A3P8UV39"/>
<reference evidence="1" key="2">
    <citation type="submission" date="2025-08" db="UniProtKB">
        <authorList>
            <consortium name="Ensembl"/>
        </authorList>
    </citation>
    <scope>IDENTIFICATION</scope>
</reference>
<accession>A0A3P8UV39</accession>
<name>A0A3P8UV39_CYNSE</name>
<dbReference type="Proteomes" id="UP000265120">
    <property type="component" value="Chromosome 13"/>
</dbReference>
<proteinExistence type="predicted"/>
<dbReference type="InParanoid" id="A0A3P8UV39"/>
<reference evidence="1 2" key="1">
    <citation type="journal article" date="2014" name="Nat. Genet.">
        <title>Whole-genome sequence of a flatfish provides insights into ZW sex chromosome evolution and adaptation to a benthic lifestyle.</title>
        <authorList>
            <person name="Chen S."/>
            <person name="Zhang G."/>
            <person name="Shao C."/>
            <person name="Huang Q."/>
            <person name="Liu G."/>
            <person name="Zhang P."/>
            <person name="Song W."/>
            <person name="An N."/>
            <person name="Chalopin D."/>
            <person name="Volff J.N."/>
            <person name="Hong Y."/>
            <person name="Li Q."/>
            <person name="Sha Z."/>
            <person name="Zhou H."/>
            <person name="Xie M."/>
            <person name="Yu Q."/>
            <person name="Liu Y."/>
            <person name="Xiang H."/>
            <person name="Wang N."/>
            <person name="Wu K."/>
            <person name="Yang C."/>
            <person name="Zhou Q."/>
            <person name="Liao X."/>
            <person name="Yang L."/>
            <person name="Hu Q."/>
            <person name="Zhang J."/>
            <person name="Meng L."/>
            <person name="Jin L."/>
            <person name="Tian Y."/>
            <person name="Lian J."/>
            <person name="Yang J."/>
            <person name="Miao G."/>
            <person name="Liu S."/>
            <person name="Liang Z."/>
            <person name="Yan F."/>
            <person name="Li Y."/>
            <person name="Sun B."/>
            <person name="Zhang H."/>
            <person name="Zhang J."/>
            <person name="Zhu Y."/>
            <person name="Du M."/>
            <person name="Zhao Y."/>
            <person name="Schartl M."/>
            <person name="Tang Q."/>
            <person name="Wang J."/>
        </authorList>
    </citation>
    <scope>NUCLEOTIDE SEQUENCE</scope>
</reference>
<evidence type="ECO:0000313" key="1">
    <source>
        <dbReference type="Ensembl" id="ENSCSEP00000006242.1"/>
    </source>
</evidence>
<evidence type="ECO:0000313" key="2">
    <source>
        <dbReference type="Proteomes" id="UP000265120"/>
    </source>
</evidence>
<protein>
    <submittedName>
        <fullName evidence="1">Uncharacterized protein</fullName>
    </submittedName>
</protein>